<name>A0A426XVM0_ENSVE</name>
<dbReference type="AlphaFoldDB" id="A0A426XVM0"/>
<accession>A0A426XVM0</accession>
<sequence length="138" mass="15753">MLLNIYTGEQARDTPYEIEILIPVDGYDPIGFTLTKLCGYISRGRRKKREKKREKKRKNLEIRRRRQLLLVRAGRRSLGDVAKDSQPRGEKKRGNVASAIQVPCYSLADYKQGREGDATSGWATFGVLSCMYTNIITI</sequence>
<reference evidence="1 2" key="1">
    <citation type="journal article" date="2014" name="Agronomy (Basel)">
        <title>A Draft Genome Sequence for Ensete ventricosum, the Drought-Tolerant Tree Against Hunger.</title>
        <authorList>
            <person name="Harrison J."/>
            <person name="Moore K.A."/>
            <person name="Paszkiewicz K."/>
            <person name="Jones T."/>
            <person name="Grant M."/>
            <person name="Ambacheew D."/>
            <person name="Muzemil S."/>
            <person name="Studholme D.J."/>
        </authorList>
    </citation>
    <scope>NUCLEOTIDE SEQUENCE [LARGE SCALE GENOMIC DNA]</scope>
</reference>
<evidence type="ECO:0000313" key="2">
    <source>
        <dbReference type="Proteomes" id="UP000287651"/>
    </source>
</evidence>
<organism evidence="1 2">
    <name type="scientific">Ensete ventricosum</name>
    <name type="common">Abyssinian banana</name>
    <name type="synonym">Musa ensete</name>
    <dbReference type="NCBI Taxonomy" id="4639"/>
    <lineage>
        <taxon>Eukaryota</taxon>
        <taxon>Viridiplantae</taxon>
        <taxon>Streptophyta</taxon>
        <taxon>Embryophyta</taxon>
        <taxon>Tracheophyta</taxon>
        <taxon>Spermatophyta</taxon>
        <taxon>Magnoliopsida</taxon>
        <taxon>Liliopsida</taxon>
        <taxon>Zingiberales</taxon>
        <taxon>Musaceae</taxon>
        <taxon>Ensete</taxon>
    </lineage>
</organism>
<dbReference type="EMBL" id="AMZH03017055">
    <property type="protein sequence ID" value="RRT43567.1"/>
    <property type="molecule type" value="Genomic_DNA"/>
</dbReference>
<evidence type="ECO:0000313" key="1">
    <source>
        <dbReference type="EMBL" id="RRT43567.1"/>
    </source>
</evidence>
<gene>
    <name evidence="1" type="ORF">B296_00056331</name>
</gene>
<dbReference type="Proteomes" id="UP000287651">
    <property type="component" value="Unassembled WGS sequence"/>
</dbReference>
<dbReference type="PANTHER" id="PTHR35752:SF1">
    <property type="entry name" value="G-PROTEIN COUPLED RECEPTOR"/>
    <property type="match status" value="1"/>
</dbReference>
<dbReference type="PANTHER" id="PTHR35752">
    <property type="entry name" value="G-PROTEIN COUPLED RECEPTOR"/>
    <property type="match status" value="1"/>
</dbReference>
<comment type="caution">
    <text evidence="1">The sequence shown here is derived from an EMBL/GenBank/DDBJ whole genome shotgun (WGS) entry which is preliminary data.</text>
</comment>
<protein>
    <submittedName>
        <fullName evidence="1">Uncharacterized protein</fullName>
    </submittedName>
</protein>
<proteinExistence type="predicted"/>